<evidence type="ECO:0000313" key="3">
    <source>
        <dbReference type="Proteomes" id="UP000041254"/>
    </source>
</evidence>
<protein>
    <submittedName>
        <fullName evidence="2">Uncharacterized protein</fullName>
    </submittedName>
</protein>
<evidence type="ECO:0000256" key="1">
    <source>
        <dbReference type="SAM" id="MobiDB-lite"/>
    </source>
</evidence>
<dbReference type="InParanoid" id="A0A0G4EL04"/>
<dbReference type="EMBL" id="CDMY01000255">
    <property type="protein sequence ID" value="CEL97611.1"/>
    <property type="molecule type" value="Genomic_DNA"/>
</dbReference>
<proteinExistence type="predicted"/>
<feature type="region of interest" description="Disordered" evidence="1">
    <location>
        <begin position="774"/>
        <end position="847"/>
    </location>
</feature>
<name>A0A0G4EL04_VITBC</name>
<feature type="region of interest" description="Disordered" evidence="1">
    <location>
        <begin position="619"/>
        <end position="655"/>
    </location>
</feature>
<dbReference type="Proteomes" id="UP000041254">
    <property type="component" value="Unassembled WGS sequence"/>
</dbReference>
<evidence type="ECO:0000313" key="2">
    <source>
        <dbReference type="EMBL" id="CEL97611.1"/>
    </source>
</evidence>
<feature type="region of interest" description="Disordered" evidence="1">
    <location>
        <begin position="1"/>
        <end position="34"/>
    </location>
</feature>
<organism evidence="2 3">
    <name type="scientific">Vitrella brassicaformis (strain CCMP3155)</name>
    <dbReference type="NCBI Taxonomy" id="1169540"/>
    <lineage>
        <taxon>Eukaryota</taxon>
        <taxon>Sar</taxon>
        <taxon>Alveolata</taxon>
        <taxon>Colpodellida</taxon>
        <taxon>Vitrellaceae</taxon>
        <taxon>Vitrella</taxon>
    </lineage>
</organism>
<sequence length="847" mass="90042">MAASCSSDAIGPKEDSSATADESAQAQAAHPLSDDEEIKPELSAMISDTPGLLDCVIVFLSLHLLVYLSRHMREAVAPHHTRLVISAADKEEWSLWERIPIGLVKRLAASLTRLTSLIFRYPFAATLWCFDVFITFVEGHAEGRRTANMQGGSLQTIVLEWEGSLSSAMLGRLQRRDPPLPPPAVPPPTLDALTSITLLGGGHGILANRDWRMPSLARVGQTGWSYRSLGRFISTSRRLQHVDGDFSDGDWAKAFEHLPVGDGGQPGPLSQLKSMGKIWLFSVDETDRLQATLSSRGCRKALPGLHVSLSLAAIDVPDRTVARLCALDRLINSCCTSPDVPVRVSHLDGLSLKLDHFHTAPFPSNPTPTFRRTIQQVVQKASGVYFHLTDGPLPPATEAAIDLARTLSFDSATEVEVEVSANATIPSQDSMIISHLQQLPPRAGLLFRLYSARAAQPGVAGAVGAMMAAKMHKYVQNVDLAELLGEDAVRVLEGLGRDREVGIVRIRWANLEQLTSTTATLPAIDGLAVVVAQHVGDEQEAAHFNSCLVSLCQSVRGLKRVDTYVDVTETAVPDVVELLDRGTKLGSDFSVTDFSVTNLRRGHGTVKVTATRDTIPQAAAPAGAGAGAGAVVSRGPPESHEQASAPAAASSAGRPRVAAEMVDDTEHYAPFLTECASAAEEGRMPHIAPSNPQSGGGAVAVVPNGPSGAAVALSSITSAASPPLTSRAMRPMLLPSMPHPPPRPHTAMTTFMVMANYPSPAPMIPPYARPPLPASLPGGTAAPQAHHQVPFPPPSAAPAIRGPPGAPPTIPWWYQPHGGIPPNAHGQPRQPPRGRQQEGRGNSWMGD</sequence>
<dbReference type="PhylomeDB" id="A0A0G4EL04"/>
<reference evidence="2 3" key="1">
    <citation type="submission" date="2014-11" db="EMBL/GenBank/DDBJ databases">
        <authorList>
            <person name="Zhu J."/>
            <person name="Qi W."/>
            <person name="Song R."/>
        </authorList>
    </citation>
    <scope>NUCLEOTIDE SEQUENCE [LARGE SCALE GENOMIC DNA]</scope>
</reference>
<feature type="compositionally biased region" description="Low complexity" evidence="1">
    <location>
        <begin position="17"/>
        <end position="29"/>
    </location>
</feature>
<gene>
    <name evidence="2" type="ORF">Vbra_12212</name>
</gene>
<dbReference type="AlphaFoldDB" id="A0A0G4EL04"/>
<accession>A0A0G4EL04</accession>
<dbReference type="VEuPathDB" id="CryptoDB:Vbra_12212"/>
<keyword evidence="3" id="KW-1185">Reference proteome</keyword>
<feature type="compositionally biased region" description="Low complexity" evidence="1">
    <location>
        <begin position="643"/>
        <end position="655"/>
    </location>
</feature>